<dbReference type="EMBL" id="LCFB01000006">
    <property type="protein sequence ID" value="KKS85587.1"/>
    <property type="molecule type" value="Genomic_DNA"/>
</dbReference>
<comment type="caution">
    <text evidence="1">The sequence shown here is derived from an EMBL/GenBank/DDBJ whole genome shotgun (WGS) entry which is preliminary data.</text>
</comment>
<accession>A0A0G1CJD3</accession>
<dbReference type="AlphaFoldDB" id="A0A0G1CJD3"/>
<name>A0A0G1CJD3_9BACT</name>
<reference evidence="1 2" key="1">
    <citation type="journal article" date="2015" name="Nature">
        <title>rRNA introns, odd ribosomes, and small enigmatic genomes across a large radiation of phyla.</title>
        <authorList>
            <person name="Brown C.T."/>
            <person name="Hug L.A."/>
            <person name="Thomas B.C."/>
            <person name="Sharon I."/>
            <person name="Castelle C.J."/>
            <person name="Singh A."/>
            <person name="Wilkins M.J."/>
            <person name="Williams K.H."/>
            <person name="Banfield J.F."/>
        </authorList>
    </citation>
    <scope>NUCLEOTIDE SEQUENCE [LARGE SCALE GENOMIC DNA]</scope>
</reference>
<gene>
    <name evidence="1" type="ORF">UV59_C0006G0043</name>
</gene>
<sequence>MVRTSDSGQARMTSFWGRLRAKCGGGLQNLTTALTSFKWENYLMRVAPAGIQWLI</sequence>
<evidence type="ECO:0000313" key="1">
    <source>
        <dbReference type="EMBL" id="KKS85587.1"/>
    </source>
</evidence>
<proteinExistence type="predicted"/>
<dbReference type="Proteomes" id="UP000034543">
    <property type="component" value="Unassembled WGS sequence"/>
</dbReference>
<protein>
    <submittedName>
        <fullName evidence="1">Uncharacterized protein</fullName>
    </submittedName>
</protein>
<organism evidence="1 2">
    <name type="scientific">Candidatus Gottesmanbacteria bacterium GW2011_GWA1_43_11</name>
    <dbReference type="NCBI Taxonomy" id="1618436"/>
    <lineage>
        <taxon>Bacteria</taxon>
        <taxon>Candidatus Gottesmaniibacteriota</taxon>
    </lineage>
</organism>
<dbReference type="STRING" id="1618436.UV59_C0006G0043"/>
<evidence type="ECO:0000313" key="2">
    <source>
        <dbReference type="Proteomes" id="UP000034543"/>
    </source>
</evidence>